<feature type="compositionally biased region" description="Basic and acidic residues" evidence="10">
    <location>
        <begin position="289"/>
        <end position="298"/>
    </location>
</feature>
<feature type="compositionally biased region" description="Low complexity" evidence="10">
    <location>
        <begin position="313"/>
        <end position="323"/>
    </location>
</feature>
<evidence type="ECO:0000256" key="10">
    <source>
        <dbReference type="SAM" id="MobiDB-lite"/>
    </source>
</evidence>
<feature type="compositionally biased region" description="Acidic residues" evidence="10">
    <location>
        <begin position="328"/>
        <end position="357"/>
    </location>
</feature>
<comment type="similarity">
    <text evidence="2">Belongs to the REXO4 family.</text>
</comment>
<dbReference type="InterPro" id="IPR037431">
    <property type="entry name" value="REX4_DEDDh_dom"/>
</dbReference>
<evidence type="ECO:0000256" key="6">
    <source>
        <dbReference type="ARBA" id="ARBA00022801"/>
    </source>
</evidence>
<keyword evidence="6" id="KW-0378">Hydrolase</keyword>
<dbReference type="GO" id="GO:0000027">
    <property type="term" value="P:ribosomal large subunit assembly"/>
    <property type="evidence" value="ECO:0007669"/>
    <property type="project" value="TreeGrafter"/>
</dbReference>
<keyword evidence="4" id="KW-0698">rRNA processing</keyword>
<dbReference type="GO" id="GO:0006364">
    <property type="term" value="P:rRNA processing"/>
    <property type="evidence" value="ECO:0007669"/>
    <property type="project" value="UniProtKB-KW"/>
</dbReference>
<evidence type="ECO:0000313" key="12">
    <source>
        <dbReference type="EMBL" id="RMY83412.1"/>
    </source>
</evidence>
<dbReference type="GO" id="GO:0005634">
    <property type="term" value="C:nucleus"/>
    <property type="evidence" value="ECO:0007669"/>
    <property type="project" value="UniProtKB-SubCell"/>
</dbReference>
<keyword evidence="5" id="KW-0540">Nuclease</keyword>
<dbReference type="Proteomes" id="UP000268823">
    <property type="component" value="Unassembled WGS sequence"/>
</dbReference>
<dbReference type="InterPro" id="IPR012337">
    <property type="entry name" value="RNaseH-like_sf"/>
</dbReference>
<dbReference type="PANTHER" id="PTHR12801:SF45">
    <property type="entry name" value="RNA EXONUCLEASE 4"/>
    <property type="match status" value="1"/>
</dbReference>
<dbReference type="InterPro" id="IPR047021">
    <property type="entry name" value="REXO1/3/4-like"/>
</dbReference>
<dbReference type="Gene3D" id="3.30.420.10">
    <property type="entry name" value="Ribonuclease H-like superfamily/Ribonuclease H"/>
    <property type="match status" value="1"/>
</dbReference>
<comment type="subcellular location">
    <subcellularLocation>
        <location evidence="1">Nucleus</location>
    </subcellularLocation>
</comment>
<sequence length="707" mass="75586">MSKLDPSLVSSNWKKLQEQLKSQKKDKPQDNGLKRKRSEDQKKPPKPFKKTRVSGANSDQLGKRRKMGTTESKPSPGNSAGNDHSKLVKEYDIAPADLTAAYGSGTGSTKGHTDDVNGGLHATRKIGKHVALDCEMVGTGPPPHSDNVLARASLVNFHGEQIYDSYVQAPKGVKVEDYRTHVSGIQPKHMREGYARPFAQVQKDVAKLLEGRILVGHALRNDLQSLLLSHPKRDLRDTSRHPKFRIDSMGKPPALRNLAKSELGMSIQTGEHSSIVDARATMALFKKEKTGFEEENRKHFGQHRRVPDKKQPLAKSQASSKAPQADRDGDDDGSEDEDDLEMLDGEDEVLDEEEEDGGEQRPAAAKAKKKRKKKKRTKRAELLSTLGPGDHLLSDNDSVRVLNLLTLGPWGHLVGDDKVCVLGLHVALGPWSHFVSNDFVGLIVVALGPGDHLLVDNDLVGVLAVALGPGDHLLVDNDLVGVLAVALGPGNHLVMGDDLVGVRGVALGPGNHLVMGDDLVGVCVVALGPGNHLLMSNNSVRVVAVALGPGSHLMGDDLVLVALASARLVAREVGREPRLGITLGPGGHLMSDDLVSVVGLVALSPRSHLVSDDLVGVLGLVALARARLVAGEVGWEPRLGIALGPWSHLMSDDLVGVRGLVALAGARLVAGEVGWEARVGVGIRQGIGSRNRGSDAEVTVRLESLIK</sequence>
<evidence type="ECO:0000313" key="13">
    <source>
        <dbReference type="Proteomes" id="UP000268823"/>
    </source>
</evidence>
<dbReference type="PANTHER" id="PTHR12801">
    <property type="entry name" value="RNA EXONUCLEASE REXO1 / RECO3 FAMILY MEMBER-RELATED"/>
    <property type="match status" value="1"/>
</dbReference>
<evidence type="ECO:0000256" key="9">
    <source>
        <dbReference type="ARBA" id="ARBA00025599"/>
    </source>
</evidence>
<comment type="function">
    <text evidence="9">Exoribonuclease involved in ribosome biosynthesis. Involved in the processing of ITS1, the internal transcribed spacer localized between the 18S and 5.8S rRNAs.</text>
</comment>
<feature type="compositionally biased region" description="Polar residues" evidence="10">
    <location>
        <begin position="69"/>
        <end position="82"/>
    </location>
</feature>
<feature type="region of interest" description="Disordered" evidence="10">
    <location>
        <begin position="289"/>
        <end position="381"/>
    </location>
</feature>
<reference evidence="12 13" key="1">
    <citation type="journal article" date="2018" name="BMC Genomics">
        <title>Genomic evidence for intraspecific hybridization in a clonal and extremely halotolerant yeast.</title>
        <authorList>
            <person name="Gostincar C."/>
            <person name="Stajich J.E."/>
            <person name="Zupancic J."/>
            <person name="Zalar P."/>
            <person name="Gunde-Cimerman N."/>
        </authorList>
    </citation>
    <scope>NUCLEOTIDE SEQUENCE [LARGE SCALE GENOMIC DNA]</scope>
    <source>
        <strain evidence="12 13">EXF-2788</strain>
    </source>
</reference>
<dbReference type="InterPro" id="IPR036397">
    <property type="entry name" value="RNaseH_sf"/>
</dbReference>
<feature type="compositionally biased region" description="Basic and acidic residues" evidence="10">
    <location>
        <begin position="15"/>
        <end position="43"/>
    </location>
</feature>
<dbReference type="InterPro" id="IPR013520">
    <property type="entry name" value="Ribonucl_H"/>
</dbReference>
<evidence type="ECO:0000256" key="2">
    <source>
        <dbReference type="ARBA" id="ARBA00010489"/>
    </source>
</evidence>
<name>A0A3M7F3P2_HORWE</name>
<dbReference type="SUPFAM" id="SSF53098">
    <property type="entry name" value="Ribonuclease H-like"/>
    <property type="match status" value="1"/>
</dbReference>
<dbReference type="OrthoDB" id="8191639at2759"/>
<comment type="caution">
    <text evidence="12">The sequence shown here is derived from an EMBL/GenBank/DDBJ whole genome shotgun (WGS) entry which is preliminary data.</text>
</comment>
<feature type="region of interest" description="Disordered" evidence="10">
    <location>
        <begin position="1"/>
        <end position="85"/>
    </location>
</feature>
<evidence type="ECO:0000259" key="11">
    <source>
        <dbReference type="SMART" id="SM00479"/>
    </source>
</evidence>
<feature type="compositionally biased region" description="Basic residues" evidence="10">
    <location>
        <begin position="366"/>
        <end position="378"/>
    </location>
</feature>
<evidence type="ECO:0000256" key="3">
    <source>
        <dbReference type="ARBA" id="ARBA00016937"/>
    </source>
</evidence>
<dbReference type="Pfam" id="PF00929">
    <property type="entry name" value="RNase_T"/>
    <property type="match status" value="1"/>
</dbReference>
<evidence type="ECO:0000256" key="8">
    <source>
        <dbReference type="ARBA" id="ARBA00023242"/>
    </source>
</evidence>
<accession>A0A3M7F3P2</accession>
<keyword evidence="7" id="KW-0269">Exonuclease</keyword>
<proteinExistence type="inferred from homology"/>
<evidence type="ECO:0000256" key="5">
    <source>
        <dbReference type="ARBA" id="ARBA00022722"/>
    </source>
</evidence>
<dbReference type="CDD" id="cd06144">
    <property type="entry name" value="REX4_like"/>
    <property type="match status" value="1"/>
</dbReference>
<feature type="domain" description="Exonuclease" evidence="11">
    <location>
        <begin position="128"/>
        <end position="294"/>
    </location>
</feature>
<evidence type="ECO:0000256" key="7">
    <source>
        <dbReference type="ARBA" id="ARBA00022839"/>
    </source>
</evidence>
<protein>
    <recommendedName>
        <fullName evidence="3">RNA exonuclease 4</fullName>
    </recommendedName>
</protein>
<dbReference type="GO" id="GO:0003676">
    <property type="term" value="F:nucleic acid binding"/>
    <property type="evidence" value="ECO:0007669"/>
    <property type="project" value="InterPro"/>
</dbReference>
<evidence type="ECO:0000256" key="4">
    <source>
        <dbReference type="ARBA" id="ARBA00022552"/>
    </source>
</evidence>
<dbReference type="FunFam" id="3.30.420.10:FF:000007">
    <property type="entry name" value="Interferon-stimulated exonuclease gene 20"/>
    <property type="match status" value="1"/>
</dbReference>
<dbReference type="EMBL" id="QWIR01000182">
    <property type="protein sequence ID" value="RMY83412.1"/>
    <property type="molecule type" value="Genomic_DNA"/>
</dbReference>
<dbReference type="VEuPathDB" id="FungiDB:BTJ68_09513"/>
<dbReference type="SMART" id="SM00479">
    <property type="entry name" value="EXOIII"/>
    <property type="match status" value="1"/>
</dbReference>
<dbReference type="AlphaFoldDB" id="A0A3M7F3P2"/>
<gene>
    <name evidence="12" type="ORF">D0861_07432</name>
</gene>
<dbReference type="GO" id="GO:0008408">
    <property type="term" value="F:3'-5' exonuclease activity"/>
    <property type="evidence" value="ECO:0007669"/>
    <property type="project" value="InterPro"/>
</dbReference>
<keyword evidence="8" id="KW-0539">Nucleus</keyword>
<evidence type="ECO:0000256" key="1">
    <source>
        <dbReference type="ARBA" id="ARBA00004123"/>
    </source>
</evidence>
<organism evidence="12 13">
    <name type="scientific">Hortaea werneckii</name>
    <name type="common">Black yeast</name>
    <name type="synonym">Cladosporium werneckii</name>
    <dbReference type="NCBI Taxonomy" id="91943"/>
    <lineage>
        <taxon>Eukaryota</taxon>
        <taxon>Fungi</taxon>
        <taxon>Dikarya</taxon>
        <taxon>Ascomycota</taxon>
        <taxon>Pezizomycotina</taxon>
        <taxon>Dothideomycetes</taxon>
        <taxon>Dothideomycetidae</taxon>
        <taxon>Mycosphaerellales</taxon>
        <taxon>Teratosphaeriaceae</taxon>
        <taxon>Hortaea</taxon>
    </lineage>
</organism>